<gene>
    <name evidence="1" type="ORF">AGLY_000326</name>
</gene>
<evidence type="ECO:0000313" key="1">
    <source>
        <dbReference type="EMBL" id="KAE9544784.1"/>
    </source>
</evidence>
<organism evidence="1 2">
    <name type="scientific">Aphis glycines</name>
    <name type="common">Soybean aphid</name>
    <dbReference type="NCBI Taxonomy" id="307491"/>
    <lineage>
        <taxon>Eukaryota</taxon>
        <taxon>Metazoa</taxon>
        <taxon>Ecdysozoa</taxon>
        <taxon>Arthropoda</taxon>
        <taxon>Hexapoda</taxon>
        <taxon>Insecta</taxon>
        <taxon>Pterygota</taxon>
        <taxon>Neoptera</taxon>
        <taxon>Paraneoptera</taxon>
        <taxon>Hemiptera</taxon>
        <taxon>Sternorrhyncha</taxon>
        <taxon>Aphidomorpha</taxon>
        <taxon>Aphidoidea</taxon>
        <taxon>Aphididae</taxon>
        <taxon>Aphidini</taxon>
        <taxon>Aphis</taxon>
        <taxon>Aphis</taxon>
    </lineage>
</organism>
<dbReference type="EMBL" id="VYZN01000001">
    <property type="protein sequence ID" value="KAE9544784.1"/>
    <property type="molecule type" value="Genomic_DNA"/>
</dbReference>
<evidence type="ECO:0000313" key="2">
    <source>
        <dbReference type="Proteomes" id="UP000475862"/>
    </source>
</evidence>
<accession>A0A6G0U6T3</accession>
<comment type="caution">
    <text evidence="1">The sequence shown here is derived from an EMBL/GenBank/DDBJ whole genome shotgun (WGS) entry which is preliminary data.</text>
</comment>
<keyword evidence="2" id="KW-1185">Reference proteome</keyword>
<dbReference type="AlphaFoldDB" id="A0A6G0U6T3"/>
<protein>
    <submittedName>
        <fullName evidence="1">Uncharacterized protein</fullName>
    </submittedName>
</protein>
<proteinExistence type="predicted"/>
<reference evidence="1 2" key="1">
    <citation type="submission" date="2019-08" db="EMBL/GenBank/DDBJ databases">
        <title>The genome of the soybean aphid Biotype 1, its phylome, world population structure and adaptation to the North American continent.</title>
        <authorList>
            <person name="Giordano R."/>
            <person name="Donthu R.K."/>
            <person name="Hernandez A.G."/>
            <person name="Wright C.L."/>
            <person name="Zimin A.V."/>
        </authorList>
    </citation>
    <scope>NUCLEOTIDE SEQUENCE [LARGE SCALE GENOMIC DNA]</scope>
    <source>
        <tissue evidence="1">Whole aphids</tissue>
    </source>
</reference>
<dbReference type="Proteomes" id="UP000475862">
    <property type="component" value="Unassembled WGS sequence"/>
</dbReference>
<name>A0A6G0U6T3_APHGL</name>
<sequence length="191" mass="22907">MVNFTVFEIQREHIKIIYNIHSRLLLICLENRENYLKVFRYLEIEIQTIKNEKHISMTRDYVDTNLPRNNFPVTVWINVDDLYRPFSSYKLYIRKILGTTHTHKKSRQVGTALLYIRGWGGPRTRIPLTLTFGENFKIPKKKTKEKNNNNNLTAEATILNIIAVKCFYVYRIYIEVMTFWIIEVNNLPYWV</sequence>